<dbReference type="InterPro" id="IPR015897">
    <property type="entry name" value="CHK_kinase-like"/>
</dbReference>
<comment type="caution">
    <text evidence="2">The sequence shown here is derived from an EMBL/GenBank/DDBJ whole genome shotgun (WGS) entry which is preliminary data.</text>
</comment>
<name>A0A8S0YY51_ARCPL</name>
<protein>
    <recommendedName>
        <fullName evidence="1">CHK kinase-like domain-containing protein</fullName>
    </recommendedName>
</protein>
<evidence type="ECO:0000313" key="3">
    <source>
        <dbReference type="Proteomes" id="UP000494256"/>
    </source>
</evidence>
<dbReference type="PANTHER" id="PTHR11012:SF30">
    <property type="entry name" value="PROTEIN KINASE-LIKE DOMAIN-CONTAINING"/>
    <property type="match status" value="1"/>
</dbReference>
<dbReference type="OrthoDB" id="10004641at2759"/>
<dbReference type="SUPFAM" id="SSF56112">
    <property type="entry name" value="Protein kinase-like (PK-like)"/>
    <property type="match status" value="1"/>
</dbReference>
<gene>
    <name evidence="2" type="ORF">APLA_LOCUS1996</name>
</gene>
<dbReference type="InterPro" id="IPR011009">
    <property type="entry name" value="Kinase-like_dom_sf"/>
</dbReference>
<reference evidence="2 3" key="1">
    <citation type="submission" date="2020-04" db="EMBL/GenBank/DDBJ databases">
        <authorList>
            <person name="Wallbank WR R."/>
            <person name="Pardo Diaz C."/>
            <person name="Kozak K."/>
            <person name="Martin S."/>
            <person name="Jiggins C."/>
            <person name="Moest M."/>
            <person name="Warren A I."/>
            <person name="Byers J.R.P. K."/>
            <person name="Montejo-Kovacevich G."/>
            <person name="Yen C E."/>
        </authorList>
    </citation>
    <scope>NUCLEOTIDE SEQUENCE [LARGE SCALE GENOMIC DNA]</scope>
</reference>
<proteinExistence type="predicted"/>
<dbReference type="Proteomes" id="UP000494256">
    <property type="component" value="Unassembled WGS sequence"/>
</dbReference>
<sequence>MGEITLDFLQGLLRADYPDVSVQNFEGAPGSKRGDNYTSMVYRISLTGVRRHASSDGSSEVEEPWETTVIYKCLPESLKRREAFKSEELFCNEVAFYTKIWPAFMNFQNLWKIPHPFQSIPKCYLAHNECVVLRDLKREGFVMADRRQGLGLEQSYLVLKQLSHFHALSLAMKCHDPEGFYELLNDKDGINEVFFLEENTEYYKNYYREAIRNALSMVEVELSESPDKEVYLDKFRRFCSEERFFHTMVELCTPKEPLAVICHGDCWTNNFLFKYVNGDLADMYLLDFQLVRYASPAIDLVFILYLCMERELWAEHVNSLLEFYTDELHGRVLQMSDEDSIFTTTLNRDALHKLVMEEWRRCGQFALGMALDMFPVMTCDSDEAPNVYEAEDDAPQGSGMQPVHTSNAECRRRMTQLLMALVDNGII</sequence>
<evidence type="ECO:0000259" key="1">
    <source>
        <dbReference type="SMART" id="SM00587"/>
    </source>
</evidence>
<dbReference type="Pfam" id="PF02958">
    <property type="entry name" value="EcKL"/>
    <property type="match status" value="1"/>
</dbReference>
<accession>A0A8S0YY51</accession>
<dbReference type="InterPro" id="IPR004119">
    <property type="entry name" value="EcKL"/>
</dbReference>
<feature type="domain" description="CHK kinase-like" evidence="1">
    <location>
        <begin position="131"/>
        <end position="335"/>
    </location>
</feature>
<dbReference type="PANTHER" id="PTHR11012">
    <property type="entry name" value="PROTEIN KINASE-LIKE DOMAIN-CONTAINING"/>
    <property type="match status" value="1"/>
</dbReference>
<evidence type="ECO:0000313" key="2">
    <source>
        <dbReference type="EMBL" id="CAB3224737.1"/>
    </source>
</evidence>
<dbReference type="EMBL" id="CADEBD010000175">
    <property type="protein sequence ID" value="CAB3224737.1"/>
    <property type="molecule type" value="Genomic_DNA"/>
</dbReference>
<dbReference type="SMART" id="SM00587">
    <property type="entry name" value="CHK"/>
    <property type="match status" value="1"/>
</dbReference>
<dbReference type="Gene3D" id="3.90.1200.10">
    <property type="match status" value="1"/>
</dbReference>
<organism evidence="2 3">
    <name type="scientific">Arctia plantaginis</name>
    <name type="common">Wood tiger moth</name>
    <name type="synonym">Phalaena plantaginis</name>
    <dbReference type="NCBI Taxonomy" id="874455"/>
    <lineage>
        <taxon>Eukaryota</taxon>
        <taxon>Metazoa</taxon>
        <taxon>Ecdysozoa</taxon>
        <taxon>Arthropoda</taxon>
        <taxon>Hexapoda</taxon>
        <taxon>Insecta</taxon>
        <taxon>Pterygota</taxon>
        <taxon>Neoptera</taxon>
        <taxon>Endopterygota</taxon>
        <taxon>Lepidoptera</taxon>
        <taxon>Glossata</taxon>
        <taxon>Ditrysia</taxon>
        <taxon>Noctuoidea</taxon>
        <taxon>Erebidae</taxon>
        <taxon>Arctiinae</taxon>
        <taxon>Arctia</taxon>
    </lineage>
</organism>
<dbReference type="AlphaFoldDB" id="A0A8S0YY51"/>